<reference evidence="2" key="1">
    <citation type="journal article" date="2012" name="BMC Genomics">
        <title>Genome sequence of the necrotrophic fungus Penicillium digitatum, the main postharvest pathogen of citrus.</title>
        <authorList>
            <person name="Marcet-Houben M."/>
            <person name="Ballester A.-R."/>
            <person name="de la Fuente B."/>
            <person name="Harries E."/>
            <person name="Marcos J.F."/>
            <person name="Gonzalez-Candelas L."/>
            <person name="Gabaldon T."/>
        </authorList>
    </citation>
    <scope>NUCLEOTIDE SEQUENCE [LARGE SCALE GENOMIC DNA]</scope>
    <source>
        <strain evidence="2">Pd1 / CECT 20795</strain>
    </source>
</reference>
<proteinExistence type="predicted"/>
<name>K9FP45_PEND1</name>
<evidence type="ECO:0000313" key="2">
    <source>
        <dbReference type="Proteomes" id="UP000009886"/>
    </source>
</evidence>
<dbReference type="AlphaFoldDB" id="K9FP45"/>
<dbReference type="EMBL" id="AKCU01000397">
    <property type="protein sequence ID" value="EKV10974.1"/>
    <property type="molecule type" value="Genomic_DNA"/>
</dbReference>
<gene>
    <name evidence="1" type="ORF">PDIP_58090</name>
</gene>
<dbReference type="VEuPathDB" id="FungiDB:PDIP_58090"/>
<sequence length="52" mass="5885">MYKQKLKTLPDLSLELLLMISNNLSRLRQPQIAGLLGSWMPQPTKEPHAGAR</sequence>
<organism evidence="1 2">
    <name type="scientific">Penicillium digitatum (strain Pd1 / CECT 20795)</name>
    <name type="common">Green mold</name>
    <dbReference type="NCBI Taxonomy" id="1170230"/>
    <lineage>
        <taxon>Eukaryota</taxon>
        <taxon>Fungi</taxon>
        <taxon>Dikarya</taxon>
        <taxon>Ascomycota</taxon>
        <taxon>Pezizomycotina</taxon>
        <taxon>Eurotiomycetes</taxon>
        <taxon>Eurotiomycetidae</taxon>
        <taxon>Eurotiales</taxon>
        <taxon>Aspergillaceae</taxon>
        <taxon>Penicillium</taxon>
    </lineage>
</organism>
<accession>K9FP45</accession>
<dbReference type="KEGG" id="pdp:PDIP_58090"/>
<dbReference type="HOGENOM" id="CLU_3087935_0_0_1"/>
<evidence type="ECO:0000313" key="1">
    <source>
        <dbReference type="EMBL" id="EKV10974.1"/>
    </source>
</evidence>
<protein>
    <submittedName>
        <fullName evidence="1">Uncharacterized protein</fullName>
    </submittedName>
</protein>
<comment type="caution">
    <text evidence="1">The sequence shown here is derived from an EMBL/GenBank/DDBJ whole genome shotgun (WGS) entry which is preliminary data.</text>
</comment>
<dbReference type="Proteomes" id="UP000009886">
    <property type="component" value="Unassembled WGS sequence"/>
</dbReference>